<reference evidence="1 2" key="1">
    <citation type="submission" date="2017-11" db="EMBL/GenBank/DDBJ databases">
        <authorList>
            <person name="Kracher B."/>
        </authorList>
    </citation>
    <scope>NUCLEOTIDE SEQUENCE [LARGE SCALE GENOMIC DNA]</scope>
    <source>
        <strain evidence="1 2">RACE1</strain>
    </source>
</reference>
<name>A0A383V2P3_BLUHO</name>
<accession>A0A383V2P3</accession>
<evidence type="ECO:0000313" key="1">
    <source>
        <dbReference type="EMBL" id="SZF06269.1"/>
    </source>
</evidence>
<proteinExistence type="predicted"/>
<organism evidence="1 2">
    <name type="scientific">Blumeria hordei</name>
    <name type="common">Barley powdery mildew</name>
    <name type="synonym">Blumeria graminis f. sp. hordei</name>
    <dbReference type="NCBI Taxonomy" id="2867405"/>
    <lineage>
        <taxon>Eukaryota</taxon>
        <taxon>Fungi</taxon>
        <taxon>Dikarya</taxon>
        <taxon>Ascomycota</taxon>
        <taxon>Pezizomycotina</taxon>
        <taxon>Leotiomycetes</taxon>
        <taxon>Erysiphales</taxon>
        <taxon>Erysiphaceae</taxon>
        <taxon>Blumeria</taxon>
    </lineage>
</organism>
<dbReference type="InterPro" id="IPR036397">
    <property type="entry name" value="RNaseH_sf"/>
</dbReference>
<gene>
    <name evidence="1" type="ORF">BLGHR1_17072</name>
</gene>
<dbReference type="GO" id="GO:0003676">
    <property type="term" value="F:nucleic acid binding"/>
    <property type="evidence" value="ECO:0007669"/>
    <property type="project" value="InterPro"/>
</dbReference>
<protein>
    <submittedName>
        <fullName evidence="1">Uncharacterized protein</fullName>
    </submittedName>
</protein>
<evidence type="ECO:0000313" key="2">
    <source>
        <dbReference type="Proteomes" id="UP000275772"/>
    </source>
</evidence>
<dbReference type="AlphaFoldDB" id="A0A383V2P3"/>
<sequence length="54" mass="5971">MADGEQRTPESLRNIVMEAWGSVPPEELVRLIESMPARFQAVIDAYGGQPDIKA</sequence>
<dbReference type="Gene3D" id="3.30.420.10">
    <property type="entry name" value="Ribonuclease H-like superfamily/Ribonuclease H"/>
    <property type="match status" value="1"/>
</dbReference>
<dbReference type="VEuPathDB" id="FungiDB:BLGHR1_17072"/>
<dbReference type="EMBL" id="UNSH01000090">
    <property type="protein sequence ID" value="SZF06269.1"/>
    <property type="molecule type" value="Genomic_DNA"/>
</dbReference>
<dbReference type="Proteomes" id="UP000275772">
    <property type="component" value="Unassembled WGS sequence"/>
</dbReference>